<dbReference type="EMBL" id="SZZP01000006">
    <property type="protein sequence ID" value="TKV81576.1"/>
    <property type="molecule type" value="Genomic_DNA"/>
</dbReference>
<protein>
    <submittedName>
        <fullName evidence="2">Uncharacterized protein</fullName>
    </submittedName>
</protein>
<reference evidence="2 3" key="1">
    <citation type="submission" date="2019-05" db="EMBL/GenBank/DDBJ databases">
        <title>Draft Genome of Bradyrhizobium elkanii strain SEMIA 938, Used in Commercial Inoculants for Lupinus spp. in Brazil.</title>
        <authorList>
            <person name="Hungria M."/>
            <person name="Delamuta J.R.M."/>
            <person name="Ribeiro R.A."/>
            <person name="Nogueira M.A."/>
        </authorList>
    </citation>
    <scope>NUCLEOTIDE SEQUENCE [LARGE SCALE GENOMIC DNA]</scope>
    <source>
        <strain evidence="2 3">Semia 938</strain>
    </source>
</reference>
<organism evidence="2 3">
    <name type="scientific">Bradyrhizobium elkanii</name>
    <dbReference type="NCBI Taxonomy" id="29448"/>
    <lineage>
        <taxon>Bacteria</taxon>
        <taxon>Pseudomonadati</taxon>
        <taxon>Pseudomonadota</taxon>
        <taxon>Alphaproteobacteria</taxon>
        <taxon>Hyphomicrobiales</taxon>
        <taxon>Nitrobacteraceae</taxon>
        <taxon>Bradyrhizobium</taxon>
    </lineage>
</organism>
<dbReference type="Proteomes" id="UP000305095">
    <property type="component" value="Unassembled WGS sequence"/>
</dbReference>
<proteinExistence type="predicted"/>
<comment type="caution">
    <text evidence="2">The sequence shown here is derived from an EMBL/GenBank/DDBJ whole genome shotgun (WGS) entry which is preliminary data.</text>
</comment>
<name>A0A4U6SA09_BRAEL</name>
<evidence type="ECO:0000313" key="2">
    <source>
        <dbReference type="EMBL" id="TKV81576.1"/>
    </source>
</evidence>
<feature type="compositionally biased region" description="Low complexity" evidence="1">
    <location>
        <begin position="56"/>
        <end position="67"/>
    </location>
</feature>
<evidence type="ECO:0000313" key="3">
    <source>
        <dbReference type="Proteomes" id="UP000305095"/>
    </source>
</evidence>
<gene>
    <name evidence="2" type="ORF">FDV58_11950</name>
</gene>
<evidence type="ECO:0000256" key="1">
    <source>
        <dbReference type="SAM" id="MobiDB-lite"/>
    </source>
</evidence>
<sequence length="93" mass="9788">MEAAINVAESTDLMTNPGEMTDTIDVRAIKHICLVGNNRAPVQRARQPSSPRNGFAVVAGGAASAASRRMRPETGPHGSRRASRFSPCGSRVG</sequence>
<dbReference type="AlphaFoldDB" id="A0A4U6SA09"/>
<accession>A0A4U6SA09</accession>
<feature type="region of interest" description="Disordered" evidence="1">
    <location>
        <begin position="40"/>
        <end position="93"/>
    </location>
</feature>